<dbReference type="EMBL" id="JPQZ01000153">
    <property type="protein sequence ID" value="KKO73978.1"/>
    <property type="molecule type" value="Genomic_DNA"/>
</dbReference>
<keyword evidence="2" id="KW-1185">Reference proteome</keyword>
<reference evidence="1 2" key="1">
    <citation type="journal article" date="2015" name="Environ. Microbiol.">
        <title>Genome analyses suggest the presence of polyploidy and recent human-driven expansions in eight global populations of the honeybee pathogen Nosema ceranae.</title>
        <authorList>
            <person name="Pelin A."/>
            <person name="Selman M."/>
            <person name="Aris-Brosou S."/>
            <person name="Farinelli L."/>
            <person name="Corradi N."/>
        </authorList>
    </citation>
    <scope>NUCLEOTIDE SEQUENCE [LARGE SCALE GENOMIC DNA]</scope>
    <source>
        <strain evidence="1 2">PA08 1199</strain>
    </source>
</reference>
<proteinExistence type="predicted"/>
<dbReference type="GeneID" id="36319030"/>
<dbReference type="RefSeq" id="XP_024329720.1">
    <property type="nucleotide sequence ID" value="XM_024474122.1"/>
</dbReference>
<dbReference type="VEuPathDB" id="MicrosporidiaDB:AAJ76_1530003483"/>
<comment type="caution">
    <text evidence="1">The sequence shown here is derived from an EMBL/GenBank/DDBJ whole genome shotgun (WGS) entry which is preliminary data.</text>
</comment>
<accession>A0A0F9WLM5</accession>
<evidence type="ECO:0000313" key="2">
    <source>
        <dbReference type="Proteomes" id="UP000034350"/>
    </source>
</evidence>
<evidence type="ECO:0000313" key="1">
    <source>
        <dbReference type="EMBL" id="KKO73978.1"/>
    </source>
</evidence>
<sequence>MRICTFCGVAMKLKASNMRIDKLKWRCMNFHRTKYQTSASFRYNYMFANFKIEYQLILESIYYIYMGLQPLKISQLTEIKKKILNKI</sequence>
<name>A0A0F9WLM5_9MICR</name>
<gene>
    <name evidence="1" type="ORF">AAJ76_1530003483</name>
</gene>
<protein>
    <submittedName>
        <fullName evidence="1">Uncharacterized protein</fullName>
    </submittedName>
</protein>
<dbReference type="Proteomes" id="UP000034350">
    <property type="component" value="Unassembled WGS sequence"/>
</dbReference>
<dbReference type="AlphaFoldDB" id="A0A0F9WLM5"/>
<organism evidence="1 2">
    <name type="scientific">Vairimorpha ceranae</name>
    <dbReference type="NCBI Taxonomy" id="40302"/>
    <lineage>
        <taxon>Eukaryota</taxon>
        <taxon>Fungi</taxon>
        <taxon>Fungi incertae sedis</taxon>
        <taxon>Microsporidia</taxon>
        <taxon>Nosematidae</taxon>
        <taxon>Vairimorpha</taxon>
    </lineage>
</organism>